<dbReference type="OrthoDB" id="758082at2759"/>
<feature type="compositionally biased region" description="Polar residues" evidence="2">
    <location>
        <begin position="55"/>
        <end position="65"/>
    </location>
</feature>
<feature type="compositionally biased region" description="Low complexity" evidence="2">
    <location>
        <begin position="85"/>
        <end position="95"/>
    </location>
</feature>
<evidence type="ECO:0000256" key="1">
    <source>
        <dbReference type="ARBA" id="ARBA00010975"/>
    </source>
</evidence>
<sequence length="138" mass="14081">MQTAKETVSNIAASAKSGMDKTKATAQEKVERMTAHDPLEKEIATQRKEDKINQAEINKQQTRQHNAAAHNMGGATGGTVGGLHGTTTGHSTGTHQMSAVPGHGTGAPAGGHVTEGTVGTHPTGTNTGVNTRTGGAYT</sequence>
<accession>A0A2G5DH32</accession>
<dbReference type="GO" id="GO:0009793">
    <property type="term" value="P:embryo development ending in seed dormancy"/>
    <property type="evidence" value="ECO:0007669"/>
    <property type="project" value="InterPro"/>
</dbReference>
<evidence type="ECO:0008006" key="5">
    <source>
        <dbReference type="Google" id="ProtNLM"/>
    </source>
</evidence>
<feature type="compositionally biased region" description="Gly residues" evidence="2">
    <location>
        <begin position="74"/>
        <end position="84"/>
    </location>
</feature>
<proteinExistence type="inferred from homology"/>
<dbReference type="EMBL" id="KZ305037">
    <property type="protein sequence ID" value="PIA42804.1"/>
    <property type="molecule type" value="Genomic_DNA"/>
</dbReference>
<protein>
    <recommendedName>
        <fullName evidence="5">18 kDa seed maturation protein</fullName>
    </recommendedName>
</protein>
<dbReference type="InterPro" id="IPR005513">
    <property type="entry name" value="LEA_1"/>
</dbReference>
<dbReference type="STRING" id="218851.A0A2G5DH32"/>
<dbReference type="PANTHER" id="PTHR33493:SF2">
    <property type="entry name" value="LATE EMBRYOGENESIS ABUNDANT PROTEIN 46"/>
    <property type="match status" value="1"/>
</dbReference>
<dbReference type="InParanoid" id="A0A2G5DH32"/>
<keyword evidence="4" id="KW-1185">Reference proteome</keyword>
<evidence type="ECO:0000313" key="3">
    <source>
        <dbReference type="EMBL" id="PIA42804.1"/>
    </source>
</evidence>
<dbReference type="Pfam" id="PF03760">
    <property type="entry name" value="LEA_1"/>
    <property type="match status" value="1"/>
</dbReference>
<dbReference type="Proteomes" id="UP000230069">
    <property type="component" value="Unassembled WGS sequence"/>
</dbReference>
<reference evidence="3 4" key="1">
    <citation type="submission" date="2017-09" db="EMBL/GenBank/DDBJ databases">
        <title>WGS assembly of Aquilegia coerulea Goldsmith.</title>
        <authorList>
            <person name="Hodges S."/>
            <person name="Kramer E."/>
            <person name="Nordborg M."/>
            <person name="Tomkins J."/>
            <person name="Borevitz J."/>
            <person name="Derieg N."/>
            <person name="Yan J."/>
            <person name="Mihaltcheva S."/>
            <person name="Hayes R.D."/>
            <person name="Rokhsar D."/>
        </authorList>
    </citation>
    <scope>NUCLEOTIDE SEQUENCE [LARGE SCALE GENOMIC DNA]</scope>
    <source>
        <strain evidence="4">cv. Goldsmith</strain>
    </source>
</reference>
<dbReference type="AlphaFoldDB" id="A0A2G5DH32"/>
<gene>
    <name evidence="3" type="ORF">AQUCO_02000329v1</name>
</gene>
<feature type="compositionally biased region" description="Low complexity" evidence="2">
    <location>
        <begin position="110"/>
        <end position="138"/>
    </location>
</feature>
<name>A0A2G5DH32_AQUCA</name>
<feature type="compositionally biased region" description="Basic and acidic residues" evidence="2">
    <location>
        <begin position="18"/>
        <end position="53"/>
    </location>
</feature>
<comment type="similarity">
    <text evidence="1">Belongs to the LEA type 1 family.</text>
</comment>
<feature type="region of interest" description="Disordered" evidence="2">
    <location>
        <begin position="1"/>
        <end position="138"/>
    </location>
</feature>
<feature type="compositionally biased region" description="Polar residues" evidence="2">
    <location>
        <begin position="1"/>
        <end position="12"/>
    </location>
</feature>
<dbReference type="PANTHER" id="PTHR33493">
    <property type="entry name" value="LATE EMBRYOGENESIS ABUNDANT PROTEIN 6-RELATED"/>
    <property type="match status" value="1"/>
</dbReference>
<organism evidence="3 4">
    <name type="scientific">Aquilegia coerulea</name>
    <name type="common">Rocky mountain columbine</name>
    <dbReference type="NCBI Taxonomy" id="218851"/>
    <lineage>
        <taxon>Eukaryota</taxon>
        <taxon>Viridiplantae</taxon>
        <taxon>Streptophyta</taxon>
        <taxon>Embryophyta</taxon>
        <taxon>Tracheophyta</taxon>
        <taxon>Spermatophyta</taxon>
        <taxon>Magnoliopsida</taxon>
        <taxon>Ranunculales</taxon>
        <taxon>Ranunculaceae</taxon>
        <taxon>Thalictroideae</taxon>
        <taxon>Aquilegia</taxon>
    </lineage>
</organism>
<dbReference type="FunCoup" id="A0A2G5DH32">
    <property type="interactions" value="40"/>
</dbReference>
<evidence type="ECO:0000313" key="4">
    <source>
        <dbReference type="Proteomes" id="UP000230069"/>
    </source>
</evidence>
<evidence type="ECO:0000256" key="2">
    <source>
        <dbReference type="SAM" id="MobiDB-lite"/>
    </source>
</evidence>